<dbReference type="AlphaFoldDB" id="T1DJ92"/>
<sequence length="88" mass="10011">MSSGCLVFGLSIKLFVFDSGGLHTCFKLHRTVRVLTFCQTSAKRQKFSCSMLVLKHERHAICDRLLTTVYNITLKNRLLARSHSNPAR</sequence>
<evidence type="ECO:0000313" key="1">
    <source>
        <dbReference type="EMBL" id="JAA94431.1"/>
    </source>
</evidence>
<reference evidence="1" key="1">
    <citation type="journal article" date="2013" name="BMC Genomics">
        <title>A deep insight into the sialotranscriptome of the mosquito, Psorophora albipes.</title>
        <authorList>
            <person name="Chagas A.C."/>
            <person name="Calvo E."/>
            <person name="Rios-Velasquez C.M."/>
            <person name="Pessoa F.A."/>
            <person name="Medeiros J.F."/>
            <person name="Ribeiro J.M."/>
        </authorList>
    </citation>
    <scope>NUCLEOTIDE SEQUENCE</scope>
</reference>
<proteinExistence type="evidence at transcript level"/>
<organism evidence="1">
    <name type="scientific">Psorophora albipes</name>
    <dbReference type="NCBI Taxonomy" id="869069"/>
    <lineage>
        <taxon>Eukaryota</taxon>
        <taxon>Metazoa</taxon>
        <taxon>Ecdysozoa</taxon>
        <taxon>Arthropoda</taxon>
        <taxon>Hexapoda</taxon>
        <taxon>Insecta</taxon>
        <taxon>Pterygota</taxon>
        <taxon>Neoptera</taxon>
        <taxon>Endopterygota</taxon>
        <taxon>Diptera</taxon>
        <taxon>Nematocera</taxon>
        <taxon>Culicoidea</taxon>
        <taxon>Culicidae</taxon>
        <taxon>Culicinae</taxon>
        <taxon>Aedini</taxon>
        <taxon>Psorophora</taxon>
    </lineage>
</organism>
<protein>
    <submittedName>
        <fullName evidence="1">Uncharacterized protein</fullName>
    </submittedName>
</protein>
<dbReference type="EMBL" id="GALA01000421">
    <property type="protein sequence ID" value="JAA94431.1"/>
    <property type="molecule type" value="mRNA"/>
</dbReference>
<accession>T1DJ92</accession>
<name>T1DJ92_9DIPT</name>